<dbReference type="EMBL" id="JAOVZB010000006">
    <property type="protein sequence ID" value="MCV2403934.1"/>
    <property type="molecule type" value="Genomic_DNA"/>
</dbReference>
<name>A0ABT2YWI4_9GAMM</name>
<dbReference type="InterPro" id="IPR017703">
    <property type="entry name" value="YgfZ/GCV_T_CS"/>
</dbReference>
<feature type="domain" description="GCVT N-terminal" evidence="1">
    <location>
        <begin position="22"/>
        <end position="116"/>
    </location>
</feature>
<proteinExistence type="predicted"/>
<dbReference type="PANTHER" id="PTHR22602">
    <property type="entry name" value="TRANSFERASE CAF17, MITOCHONDRIAL-RELATED"/>
    <property type="match status" value="1"/>
</dbReference>
<sequence length="303" mass="33811">MISLNDTISSQLTNKESLSTQPLGVIRVTGNDARKFLQGQITCDINKLAENYSLYGAICSIKGRIVTNFYIAQKDTDILILMSKDLIEKSIQHLKKYAVFFKVELVDASHEFSVFAKVSLPTQTSKPTSLPEQLDTNTDPDNGIRITACEYPIRLDYQIVSNEKSTLKESNIDLTAFAILAARPLIRLENSENILPQWLNMQSTGGISFTKGCYTGQEIVARMQYKGKSPKQLAIFACKKGINLTSKITDHQGKELGYILNSGTVDNTSYIQVIMNIAPQDAEDLFIEGEKLFHLPLPYSINE</sequence>
<dbReference type="InterPro" id="IPR006222">
    <property type="entry name" value="GCVT_N"/>
</dbReference>
<dbReference type="SUPFAM" id="SSF103025">
    <property type="entry name" value="Folate-binding domain"/>
    <property type="match status" value="1"/>
</dbReference>
<reference evidence="2 3" key="1">
    <citation type="submission" date="2022-10" db="EMBL/GenBank/DDBJ databases">
        <title>Marinomonas transparenta sp. nov. and Marinomonas sargassi sp. nov., isolated from marine alga (Sargassum natans (L.) Gaillon).</title>
        <authorList>
            <person name="Wang Y."/>
        </authorList>
    </citation>
    <scope>NUCLEOTIDE SEQUENCE [LARGE SCALE GENOMIC DNA]</scope>
    <source>
        <strain evidence="2 3">C2222</strain>
    </source>
</reference>
<gene>
    <name evidence="2" type="ORF">OFY17_13765</name>
</gene>
<protein>
    <recommendedName>
        <fullName evidence="1">GCVT N-terminal domain-containing protein</fullName>
    </recommendedName>
</protein>
<accession>A0ABT2YWI4</accession>
<dbReference type="Pfam" id="PF01571">
    <property type="entry name" value="GCV_T"/>
    <property type="match status" value="1"/>
</dbReference>
<evidence type="ECO:0000313" key="2">
    <source>
        <dbReference type="EMBL" id="MCV2403934.1"/>
    </source>
</evidence>
<dbReference type="RefSeq" id="WP_263531315.1">
    <property type="nucleotide sequence ID" value="NZ_JAOVZB010000006.1"/>
</dbReference>
<dbReference type="PANTHER" id="PTHR22602:SF0">
    <property type="entry name" value="TRANSFERASE CAF17, MITOCHONDRIAL-RELATED"/>
    <property type="match status" value="1"/>
</dbReference>
<keyword evidence="3" id="KW-1185">Reference proteome</keyword>
<organism evidence="2 3">
    <name type="scientific">Marinomonas sargassi</name>
    <dbReference type="NCBI Taxonomy" id="2984494"/>
    <lineage>
        <taxon>Bacteria</taxon>
        <taxon>Pseudomonadati</taxon>
        <taxon>Pseudomonadota</taxon>
        <taxon>Gammaproteobacteria</taxon>
        <taxon>Oceanospirillales</taxon>
        <taxon>Oceanospirillaceae</taxon>
        <taxon>Marinomonas</taxon>
    </lineage>
</organism>
<dbReference type="NCBIfam" id="TIGR03317">
    <property type="entry name" value="ygfZ_signature"/>
    <property type="match status" value="1"/>
</dbReference>
<evidence type="ECO:0000313" key="3">
    <source>
        <dbReference type="Proteomes" id="UP001209713"/>
    </source>
</evidence>
<comment type="caution">
    <text evidence="2">The sequence shown here is derived from an EMBL/GenBank/DDBJ whole genome shotgun (WGS) entry which is preliminary data.</text>
</comment>
<dbReference type="Gene3D" id="3.30.70.1400">
    <property type="entry name" value="Aminomethyltransferase beta-barrel domains"/>
    <property type="match status" value="1"/>
</dbReference>
<evidence type="ECO:0000259" key="1">
    <source>
        <dbReference type="Pfam" id="PF01571"/>
    </source>
</evidence>
<dbReference type="InterPro" id="IPR045179">
    <property type="entry name" value="YgfZ/GcvT"/>
</dbReference>
<dbReference type="Gene3D" id="2.40.30.160">
    <property type="match status" value="1"/>
</dbReference>
<dbReference type="Proteomes" id="UP001209713">
    <property type="component" value="Unassembled WGS sequence"/>
</dbReference>